<proteinExistence type="predicted"/>
<gene>
    <name evidence="4" type="ORF">SUNI508_11403</name>
</gene>
<evidence type="ECO:0000256" key="2">
    <source>
        <dbReference type="ARBA" id="ARBA00022723"/>
    </source>
</evidence>
<keyword evidence="5" id="KW-1185">Reference proteome</keyword>
<name>A0ABR2UHH3_9PEZI</name>
<dbReference type="InterPro" id="IPR036396">
    <property type="entry name" value="Cyt_P450_sf"/>
</dbReference>
<dbReference type="GO" id="GO:0004497">
    <property type="term" value="F:monooxygenase activity"/>
    <property type="evidence" value="ECO:0007669"/>
    <property type="project" value="UniProtKB-KW"/>
</dbReference>
<evidence type="ECO:0000256" key="1">
    <source>
        <dbReference type="ARBA" id="ARBA00022617"/>
    </source>
</evidence>
<dbReference type="Proteomes" id="UP001408356">
    <property type="component" value="Unassembled WGS sequence"/>
</dbReference>
<evidence type="ECO:0000313" key="5">
    <source>
        <dbReference type="Proteomes" id="UP001408356"/>
    </source>
</evidence>
<dbReference type="InterPro" id="IPR050121">
    <property type="entry name" value="Cytochrome_P450_monoxygenase"/>
</dbReference>
<keyword evidence="4" id="KW-0560">Oxidoreductase</keyword>
<dbReference type="Pfam" id="PF00067">
    <property type="entry name" value="p450"/>
    <property type="match status" value="1"/>
</dbReference>
<comment type="caution">
    <text evidence="4">The sequence shown here is derived from an EMBL/GenBank/DDBJ whole genome shotgun (WGS) entry which is preliminary data.</text>
</comment>
<dbReference type="PANTHER" id="PTHR24305:SF172">
    <property type="entry name" value="P450, PUTATIVE (EUROFUNG)-RELATED"/>
    <property type="match status" value="1"/>
</dbReference>
<keyword evidence="1" id="KW-0349">Heme</keyword>
<dbReference type="SUPFAM" id="SSF48264">
    <property type="entry name" value="Cytochrome P450"/>
    <property type="match status" value="1"/>
</dbReference>
<dbReference type="EMBL" id="JARVKF010000430">
    <property type="protein sequence ID" value="KAK9414077.1"/>
    <property type="molecule type" value="Genomic_DNA"/>
</dbReference>
<dbReference type="PRINTS" id="PR00463">
    <property type="entry name" value="EP450I"/>
</dbReference>
<accession>A0ABR2UHH3</accession>
<dbReference type="InterPro" id="IPR002401">
    <property type="entry name" value="Cyt_P450_E_grp-I"/>
</dbReference>
<keyword evidence="3" id="KW-0408">Iron</keyword>
<dbReference type="InterPro" id="IPR001128">
    <property type="entry name" value="Cyt_P450"/>
</dbReference>
<protein>
    <submittedName>
        <fullName evidence="4">Cytochrome P450 monooxygenase</fullName>
    </submittedName>
</protein>
<dbReference type="Gene3D" id="1.10.630.10">
    <property type="entry name" value="Cytochrome P450"/>
    <property type="match status" value="1"/>
</dbReference>
<sequence length="524" mass="59377">MLALLGFCIFGVVASVVLWPVVVYFYDAKGFRKYPRQNLLSGFTGMGYNWEIGRKHKVVRTRRLHELHQKKGDVIRLAPNWLSFSSAAAVKDIYGHNSALSKNEVYVALQENGRHLGNIISKSYHSERRHLVASYYAPKNIESWEPKIIDLVTSLVKNVDRMCTAPLKPGELPEKKDLLYDGNRWGLMFAMESASRIGLSANLGFIERGSDAFEMIKPDGTTEMISPIDSLRGYYGAAATLIWDGRLFQTLKLLSGKTSSYYAKALVQSDHWRYFLNKLVNDRITRHDSGEYLNDLFQPMLEDRKTGNQPDIPLRDKVAEMDQMFNGSTDGTGGSLVNTLYYLVKHPDTMQRVRAELDDALGPNVVAAPWSKVKSLPYLKACIDEAQRLAPPVAGDLPRKTPPGSSCTIAGVTVPELTDCSISAYTAQRDPEIFPDPEAFKPERWLIKGEDHLKRMLDVYLVFTMGARMCMGKSVTILVQSVYLATLLHRYEFAFESPDWEVERTERFNLWAGDMPLKVWRREL</sequence>
<keyword evidence="4" id="KW-0503">Monooxygenase</keyword>
<keyword evidence="2" id="KW-0479">Metal-binding</keyword>
<evidence type="ECO:0000256" key="3">
    <source>
        <dbReference type="ARBA" id="ARBA00023004"/>
    </source>
</evidence>
<dbReference type="PANTHER" id="PTHR24305">
    <property type="entry name" value="CYTOCHROME P450"/>
    <property type="match status" value="1"/>
</dbReference>
<reference evidence="4 5" key="1">
    <citation type="journal article" date="2024" name="J. Plant Pathol.">
        <title>Sequence and assembly of the genome of Seiridium unicorne, isolate CBS 538.82, causal agent of cypress canker disease.</title>
        <authorList>
            <person name="Scali E."/>
            <person name="Rocca G.D."/>
            <person name="Danti R."/>
            <person name="Garbelotto M."/>
            <person name="Barberini S."/>
            <person name="Baroncelli R."/>
            <person name="Emiliani G."/>
        </authorList>
    </citation>
    <scope>NUCLEOTIDE SEQUENCE [LARGE SCALE GENOMIC DNA]</scope>
    <source>
        <strain evidence="4 5">BM-138-508</strain>
    </source>
</reference>
<organism evidence="4 5">
    <name type="scientific">Seiridium unicorne</name>
    <dbReference type="NCBI Taxonomy" id="138068"/>
    <lineage>
        <taxon>Eukaryota</taxon>
        <taxon>Fungi</taxon>
        <taxon>Dikarya</taxon>
        <taxon>Ascomycota</taxon>
        <taxon>Pezizomycotina</taxon>
        <taxon>Sordariomycetes</taxon>
        <taxon>Xylariomycetidae</taxon>
        <taxon>Amphisphaeriales</taxon>
        <taxon>Sporocadaceae</taxon>
        <taxon>Seiridium</taxon>
    </lineage>
</organism>
<evidence type="ECO:0000313" key="4">
    <source>
        <dbReference type="EMBL" id="KAK9414077.1"/>
    </source>
</evidence>